<dbReference type="RefSeq" id="WP_327599822.1">
    <property type="nucleotide sequence ID" value="NZ_JAYXHS010000002.1"/>
</dbReference>
<proteinExistence type="predicted"/>
<reference evidence="1 2" key="1">
    <citation type="submission" date="2024-01" db="EMBL/GenBank/DDBJ databases">
        <title>Uliginosibacterium soil sp. nov.</title>
        <authorList>
            <person name="Lv Y."/>
        </authorList>
    </citation>
    <scope>NUCLEOTIDE SEQUENCE [LARGE SCALE GENOMIC DNA]</scope>
    <source>
        <strain evidence="1 2">H3</strain>
    </source>
</reference>
<evidence type="ECO:0000313" key="1">
    <source>
        <dbReference type="EMBL" id="MEC5386865.1"/>
    </source>
</evidence>
<gene>
    <name evidence="1" type="ORF">VVD49_14115</name>
</gene>
<keyword evidence="2" id="KW-1185">Reference proteome</keyword>
<name>A0ABU6K798_9RHOO</name>
<comment type="caution">
    <text evidence="1">The sequence shown here is derived from an EMBL/GenBank/DDBJ whole genome shotgun (WGS) entry which is preliminary data.</text>
</comment>
<organism evidence="1 2">
    <name type="scientific">Uliginosibacterium silvisoli</name>
    <dbReference type="NCBI Taxonomy" id="3114758"/>
    <lineage>
        <taxon>Bacteria</taxon>
        <taxon>Pseudomonadati</taxon>
        <taxon>Pseudomonadota</taxon>
        <taxon>Betaproteobacteria</taxon>
        <taxon>Rhodocyclales</taxon>
        <taxon>Zoogloeaceae</taxon>
        <taxon>Uliginosibacterium</taxon>
    </lineage>
</organism>
<dbReference type="Proteomes" id="UP001331561">
    <property type="component" value="Unassembled WGS sequence"/>
</dbReference>
<protein>
    <submittedName>
        <fullName evidence="1">Uncharacterized protein</fullName>
    </submittedName>
</protein>
<sequence length="53" mass="5771">MQALAKASARLFSQFFSSLFSLDDKGAARAVDPALIDDEQDENHPLAHSYFGA</sequence>
<accession>A0ABU6K798</accession>
<dbReference type="EMBL" id="JAYXHS010000002">
    <property type="protein sequence ID" value="MEC5386865.1"/>
    <property type="molecule type" value="Genomic_DNA"/>
</dbReference>
<evidence type="ECO:0000313" key="2">
    <source>
        <dbReference type="Proteomes" id="UP001331561"/>
    </source>
</evidence>